<accession>A0ABQ6MCR2</accession>
<dbReference type="EMBL" id="BRYB01002667">
    <property type="protein sequence ID" value="GMI23649.1"/>
    <property type="molecule type" value="Genomic_DNA"/>
</dbReference>
<organism evidence="2 3">
    <name type="scientific">Tetraparma gracilis</name>
    <dbReference type="NCBI Taxonomy" id="2962635"/>
    <lineage>
        <taxon>Eukaryota</taxon>
        <taxon>Sar</taxon>
        <taxon>Stramenopiles</taxon>
        <taxon>Ochrophyta</taxon>
        <taxon>Bolidophyceae</taxon>
        <taxon>Parmales</taxon>
        <taxon>Triparmaceae</taxon>
        <taxon>Tetraparma</taxon>
    </lineage>
</organism>
<name>A0ABQ6MCR2_9STRA</name>
<feature type="transmembrane region" description="Helical" evidence="1">
    <location>
        <begin position="887"/>
        <end position="911"/>
    </location>
</feature>
<dbReference type="Proteomes" id="UP001165060">
    <property type="component" value="Unassembled WGS sequence"/>
</dbReference>
<comment type="caution">
    <text evidence="2">The sequence shown here is derived from an EMBL/GenBank/DDBJ whole genome shotgun (WGS) entry which is preliminary data.</text>
</comment>
<dbReference type="SUPFAM" id="SSF55961">
    <property type="entry name" value="Bet v1-like"/>
    <property type="match status" value="2"/>
</dbReference>
<sequence length="1150" mass="128417">ESTKLKPIKVSTPLLDKAVAMTSDDGQHNIVQASATIRAPAIDVLAYLFCIEQEVTLLTSEVDGTDIKVLSSNNEHCVTFQWLLRFPRPFSHRVMVLCSVYQELESGDRILSITSTEHAAATTRDNTVRGTGTRLLRFSQVTPTVTRFTATSTFNLGGSIPRFISDTLTTPSAARAPLSTLGYFIKIKETAELDADGQDARALGQLLVHEMEPVRTKKRPHELESKLYTFVYRTTVLRELADVHRWFPKMLFEILRNQASAPITTKAKLADFTERDAVITGQAVAMLMLSSSTPDAVVDEVLLSITVNSVKMHMYNKEARVEWMAAKIKDRALRATFADAVTDNQQEYSEAERKQIEEGLKMEAEVNQSTKMKPIKISTPLLDKAVAVISEDGQHNIVQASAIVRAPLMDVVAYMFCAEQAVNQILAEEEEWSLEVLESAEHSVAIQYGLRLPRPFSHRDWVLRCLFQKLTEEDCIISVTSTEHAAATRRDNVVRTTLTRLLRFSQVTPTVTRFTTTMTFNLGGSIPRFVSDSLTTPGAARAPLAALGYFLQIKETAELDAAGQDARVLGQLLVHEMEPVRAHKRPQHLESKLYTFVYRTTVLREVADVLPWFPKMMFAVLRNLPSAPRTTQAKLADYTERDALITGRAMRMLMLSNATPDAAVDEWILTFPALQELESAHPFFRPFMDEIVKHLLSTTDFGLKLRVFGGAGLSVFDLISDVYMIVVFLRSEDTRSIAHVNIACVVLSLIVQGVVVYLVNKKRSWRRIAREMLYVVSCIKPGIDAARVAAGNENEDGLATMKPINELSYCKIVEMVLESIPAAIIQTRAFIISEERSTLALVSIATSCCTTGFAAATVWYDYDTSPEKRRTSPKLAGATPDTSRGPFFAMLVMSGALQVLAKSFSSALLIIANANYFLAYTVGDHVLYQLYLVLRRDHRRVEPGTGVALSVVFRFCEKSVADFTSCWLTRNPLTMHNAYFLFNQLTAHASVFVAVHVYVSGGGDQLDEGVLWIGAGSLFAAWALTYVILACMVKPEYRHLFYTTETAVQYIRAEHVGAESDEMKMEVFTYHSVKWAHYEDEVREFTHSNWARWKEEQPAWFTEEVIQRVPDEFIPLAALAELNAAAHGGQRRRSSLGLAESVRLGSISAS</sequence>
<dbReference type="Gene3D" id="3.30.530.20">
    <property type="match status" value="2"/>
</dbReference>
<evidence type="ECO:0000313" key="3">
    <source>
        <dbReference type="Proteomes" id="UP001165060"/>
    </source>
</evidence>
<keyword evidence="1" id="KW-1133">Transmembrane helix</keyword>
<feature type="transmembrane region" description="Helical" evidence="1">
    <location>
        <begin position="1011"/>
        <end position="1033"/>
    </location>
</feature>
<keyword evidence="1" id="KW-0812">Transmembrane</keyword>
<reference evidence="2 3" key="1">
    <citation type="journal article" date="2023" name="Commun. Biol.">
        <title>Genome analysis of Parmales, the sister group of diatoms, reveals the evolutionary specialization of diatoms from phago-mixotrophs to photoautotrophs.</title>
        <authorList>
            <person name="Ban H."/>
            <person name="Sato S."/>
            <person name="Yoshikawa S."/>
            <person name="Yamada K."/>
            <person name="Nakamura Y."/>
            <person name="Ichinomiya M."/>
            <person name="Sato N."/>
            <person name="Blanc-Mathieu R."/>
            <person name="Endo H."/>
            <person name="Kuwata A."/>
            <person name="Ogata H."/>
        </authorList>
    </citation>
    <scope>NUCLEOTIDE SEQUENCE [LARGE SCALE GENOMIC DNA]</scope>
</reference>
<evidence type="ECO:0000313" key="2">
    <source>
        <dbReference type="EMBL" id="GMI23649.1"/>
    </source>
</evidence>
<feature type="transmembrane region" description="Helical" evidence="1">
    <location>
        <begin position="978"/>
        <end position="999"/>
    </location>
</feature>
<feature type="non-terminal residue" evidence="2">
    <location>
        <position position="1"/>
    </location>
</feature>
<dbReference type="InterPro" id="IPR023393">
    <property type="entry name" value="START-like_dom_sf"/>
</dbReference>
<protein>
    <submittedName>
        <fullName evidence="2">Uncharacterized protein</fullName>
    </submittedName>
</protein>
<feature type="transmembrane region" description="Helical" evidence="1">
    <location>
        <begin position="738"/>
        <end position="760"/>
    </location>
</feature>
<feature type="transmembrane region" description="Helical" evidence="1">
    <location>
        <begin position="838"/>
        <end position="860"/>
    </location>
</feature>
<keyword evidence="1" id="KW-0472">Membrane</keyword>
<keyword evidence="3" id="KW-1185">Reference proteome</keyword>
<proteinExistence type="predicted"/>
<evidence type="ECO:0000256" key="1">
    <source>
        <dbReference type="SAM" id="Phobius"/>
    </source>
</evidence>
<gene>
    <name evidence="2" type="ORF">TeGR_g6548</name>
</gene>